<dbReference type="EC" id="2.1.1.37" evidence="7"/>
<sequence>MKQLSVIEICAGAGGQALGLELAGFDHVLAVELDRIAAETLSLNRPDWTVAIGDVADLAVFDPRSFAPNAEGRDGVPIDLLAGGVPCPPFSIAGKQLGAEDERDLFAWAIEQVAIIQPRALMLENVRGLSMPRFAGYRQHVLDRLGEMGYQADWRLIQASEYGVPQLRPRFVLVAMRPEEFQYFQWPEPQSDVQTVGEALHALMSADGWLEADEWASNANRIAPTVVGGSKKHGGADLGPTRAKRAWAELGVDGYGVHDTAPPYAKRPMTEFGPKLTIEMVARLQGWVFYDPSKPEQLKRLKKEAPAGDPEYLWQFAGKKTAQYRQIGNAFPPPVARAIGESIAAALRHEGAAVDRSVDSSTDPIYRVLRERHDFITAEQIARESGVELDDPEIDRRISLLNRDFHVEKVELPAGFAYRLGEFRAFTGQKDHARHEYYRTSLSRVS</sequence>
<dbReference type="PANTHER" id="PTHR10629:SF52">
    <property type="entry name" value="DNA (CYTOSINE-5)-METHYLTRANSFERASE 1"/>
    <property type="match status" value="1"/>
</dbReference>
<evidence type="ECO:0000313" key="9">
    <source>
        <dbReference type="Proteomes" id="UP000612956"/>
    </source>
</evidence>
<dbReference type="RefSeq" id="WP_188827909.1">
    <property type="nucleotide sequence ID" value="NZ_BMMW01000001.1"/>
</dbReference>
<dbReference type="Proteomes" id="UP000612956">
    <property type="component" value="Unassembled WGS sequence"/>
</dbReference>
<keyword evidence="3 5" id="KW-0949">S-adenosyl-L-methionine</keyword>
<dbReference type="GO" id="GO:0032259">
    <property type="term" value="P:methylation"/>
    <property type="evidence" value="ECO:0007669"/>
    <property type="project" value="UniProtKB-KW"/>
</dbReference>
<gene>
    <name evidence="8" type="primary">dcm</name>
    <name evidence="8" type="ORF">GCM10011591_13790</name>
</gene>
<reference evidence="8" key="1">
    <citation type="journal article" date="2014" name="Int. J. Syst. Evol. Microbiol.">
        <title>Complete genome sequence of Corynebacterium casei LMG S-19264T (=DSM 44701T), isolated from a smear-ripened cheese.</title>
        <authorList>
            <consortium name="US DOE Joint Genome Institute (JGI-PGF)"/>
            <person name="Walter F."/>
            <person name="Albersmeier A."/>
            <person name="Kalinowski J."/>
            <person name="Ruckert C."/>
        </authorList>
    </citation>
    <scope>NUCLEOTIDE SEQUENCE</scope>
    <source>
        <strain evidence="8">CGMCC 4.7278</strain>
    </source>
</reference>
<dbReference type="NCBIfam" id="TIGR00675">
    <property type="entry name" value="dcm"/>
    <property type="match status" value="1"/>
</dbReference>
<feature type="active site" evidence="5">
    <location>
        <position position="87"/>
    </location>
</feature>
<comment type="catalytic activity">
    <reaction evidence="7">
        <text>a 2'-deoxycytidine in DNA + S-adenosyl-L-methionine = a 5-methyl-2'-deoxycytidine in DNA + S-adenosyl-L-homocysteine + H(+)</text>
        <dbReference type="Rhea" id="RHEA:13681"/>
        <dbReference type="Rhea" id="RHEA-COMP:11369"/>
        <dbReference type="Rhea" id="RHEA-COMP:11370"/>
        <dbReference type="ChEBI" id="CHEBI:15378"/>
        <dbReference type="ChEBI" id="CHEBI:57856"/>
        <dbReference type="ChEBI" id="CHEBI:59789"/>
        <dbReference type="ChEBI" id="CHEBI:85452"/>
        <dbReference type="ChEBI" id="CHEBI:85454"/>
        <dbReference type="EC" id="2.1.1.37"/>
    </reaction>
</comment>
<keyword evidence="1 5" id="KW-0489">Methyltransferase</keyword>
<comment type="similarity">
    <text evidence="5 6">Belongs to the class I-like SAM-binding methyltransferase superfamily. C5-methyltransferase family.</text>
</comment>
<name>A0A917QCB7_9NOCA</name>
<dbReference type="PRINTS" id="PR00105">
    <property type="entry name" value="C5METTRFRASE"/>
</dbReference>
<reference evidence="8" key="2">
    <citation type="submission" date="2020-09" db="EMBL/GenBank/DDBJ databases">
        <authorList>
            <person name="Sun Q."/>
            <person name="Zhou Y."/>
        </authorList>
    </citation>
    <scope>NUCLEOTIDE SEQUENCE</scope>
    <source>
        <strain evidence="8">CGMCC 4.7278</strain>
    </source>
</reference>
<dbReference type="InterPro" id="IPR050390">
    <property type="entry name" value="C5-Methyltransferase"/>
</dbReference>
<evidence type="ECO:0000313" key="8">
    <source>
        <dbReference type="EMBL" id="GGK43390.1"/>
    </source>
</evidence>
<dbReference type="Pfam" id="PF00145">
    <property type="entry name" value="DNA_methylase"/>
    <property type="match status" value="1"/>
</dbReference>
<evidence type="ECO:0000256" key="7">
    <source>
        <dbReference type="RuleBase" id="RU000417"/>
    </source>
</evidence>
<dbReference type="InterPro" id="IPR031303">
    <property type="entry name" value="C5_meth_CS"/>
</dbReference>
<dbReference type="SUPFAM" id="SSF53335">
    <property type="entry name" value="S-adenosyl-L-methionine-dependent methyltransferases"/>
    <property type="match status" value="1"/>
</dbReference>
<evidence type="ECO:0000256" key="6">
    <source>
        <dbReference type="RuleBase" id="RU000416"/>
    </source>
</evidence>
<dbReference type="GO" id="GO:0003886">
    <property type="term" value="F:DNA (cytosine-5-)-methyltransferase activity"/>
    <property type="evidence" value="ECO:0007669"/>
    <property type="project" value="UniProtKB-EC"/>
</dbReference>
<dbReference type="GO" id="GO:0044027">
    <property type="term" value="P:negative regulation of gene expression via chromosomal CpG island methylation"/>
    <property type="evidence" value="ECO:0007669"/>
    <property type="project" value="TreeGrafter"/>
</dbReference>
<dbReference type="PROSITE" id="PS00094">
    <property type="entry name" value="C5_MTASE_1"/>
    <property type="match status" value="1"/>
</dbReference>
<dbReference type="GO" id="GO:0009307">
    <property type="term" value="P:DNA restriction-modification system"/>
    <property type="evidence" value="ECO:0007669"/>
    <property type="project" value="UniProtKB-KW"/>
</dbReference>
<keyword evidence="4" id="KW-0680">Restriction system</keyword>
<evidence type="ECO:0000256" key="1">
    <source>
        <dbReference type="ARBA" id="ARBA00022603"/>
    </source>
</evidence>
<dbReference type="EMBL" id="BMMW01000001">
    <property type="protein sequence ID" value="GGK43390.1"/>
    <property type="molecule type" value="Genomic_DNA"/>
</dbReference>
<keyword evidence="2 5" id="KW-0808">Transferase</keyword>
<dbReference type="Gene3D" id="3.40.50.150">
    <property type="entry name" value="Vaccinia Virus protein VP39"/>
    <property type="match status" value="2"/>
</dbReference>
<evidence type="ECO:0000256" key="4">
    <source>
        <dbReference type="ARBA" id="ARBA00022747"/>
    </source>
</evidence>
<dbReference type="PROSITE" id="PS51679">
    <property type="entry name" value="SAM_MT_C5"/>
    <property type="match status" value="1"/>
</dbReference>
<evidence type="ECO:0000256" key="2">
    <source>
        <dbReference type="ARBA" id="ARBA00022679"/>
    </source>
</evidence>
<keyword evidence="9" id="KW-1185">Reference proteome</keyword>
<accession>A0A917QCB7</accession>
<dbReference type="AlphaFoldDB" id="A0A917QCB7"/>
<evidence type="ECO:0000256" key="5">
    <source>
        <dbReference type="PROSITE-ProRule" id="PRU01016"/>
    </source>
</evidence>
<dbReference type="PROSITE" id="PS00095">
    <property type="entry name" value="C5_MTASE_2"/>
    <property type="match status" value="1"/>
</dbReference>
<comment type="caution">
    <text evidence="8">The sequence shown here is derived from an EMBL/GenBank/DDBJ whole genome shotgun (WGS) entry which is preliminary data.</text>
</comment>
<proteinExistence type="inferred from homology"/>
<dbReference type="InterPro" id="IPR018117">
    <property type="entry name" value="C5_DNA_meth_AS"/>
</dbReference>
<protein>
    <recommendedName>
        <fullName evidence="7">Cytosine-specific methyltransferase</fullName>
        <ecNumber evidence="7">2.1.1.37</ecNumber>
    </recommendedName>
</protein>
<dbReference type="InterPro" id="IPR001525">
    <property type="entry name" value="C5_MeTfrase"/>
</dbReference>
<dbReference type="InterPro" id="IPR029063">
    <property type="entry name" value="SAM-dependent_MTases_sf"/>
</dbReference>
<organism evidence="8 9">
    <name type="scientific">Nocardia camponoti</name>
    <dbReference type="NCBI Taxonomy" id="1616106"/>
    <lineage>
        <taxon>Bacteria</taxon>
        <taxon>Bacillati</taxon>
        <taxon>Actinomycetota</taxon>
        <taxon>Actinomycetes</taxon>
        <taxon>Mycobacteriales</taxon>
        <taxon>Nocardiaceae</taxon>
        <taxon>Nocardia</taxon>
    </lineage>
</organism>
<dbReference type="GO" id="GO:0003677">
    <property type="term" value="F:DNA binding"/>
    <property type="evidence" value="ECO:0007669"/>
    <property type="project" value="TreeGrafter"/>
</dbReference>
<evidence type="ECO:0000256" key="3">
    <source>
        <dbReference type="ARBA" id="ARBA00022691"/>
    </source>
</evidence>
<dbReference type="PANTHER" id="PTHR10629">
    <property type="entry name" value="CYTOSINE-SPECIFIC METHYLTRANSFERASE"/>
    <property type="match status" value="1"/>
</dbReference>